<keyword evidence="5 7" id="KW-0472">Membrane</keyword>
<dbReference type="Proteomes" id="UP000826271">
    <property type="component" value="Unassembled WGS sequence"/>
</dbReference>
<keyword evidence="4 7" id="KW-1133">Transmembrane helix</keyword>
<name>A0AAV6XE69_9LAMI</name>
<gene>
    <name evidence="8" type="ORF">BUALT_Bualt06G0106500</name>
</gene>
<evidence type="ECO:0000256" key="4">
    <source>
        <dbReference type="ARBA" id="ARBA00022989"/>
    </source>
</evidence>
<evidence type="ECO:0000256" key="2">
    <source>
        <dbReference type="ARBA" id="ARBA00009074"/>
    </source>
</evidence>
<dbReference type="Pfam" id="PF05055">
    <property type="entry name" value="DUF677"/>
    <property type="match status" value="1"/>
</dbReference>
<evidence type="ECO:0000256" key="3">
    <source>
        <dbReference type="ARBA" id="ARBA00022692"/>
    </source>
</evidence>
<dbReference type="EMBL" id="WHWC01000006">
    <property type="protein sequence ID" value="KAG8381284.1"/>
    <property type="molecule type" value="Genomic_DNA"/>
</dbReference>
<reference evidence="8" key="1">
    <citation type="submission" date="2019-10" db="EMBL/GenBank/DDBJ databases">
        <authorList>
            <person name="Zhang R."/>
            <person name="Pan Y."/>
            <person name="Wang J."/>
            <person name="Ma R."/>
            <person name="Yu S."/>
        </authorList>
    </citation>
    <scope>NUCLEOTIDE SEQUENCE</scope>
    <source>
        <strain evidence="8">LA-IB0</strain>
        <tissue evidence="8">Leaf</tissue>
    </source>
</reference>
<comment type="caution">
    <text evidence="8">The sequence shown here is derived from an EMBL/GenBank/DDBJ whole genome shotgun (WGS) entry which is preliminary data.</text>
</comment>
<keyword evidence="9" id="KW-1185">Reference proteome</keyword>
<evidence type="ECO:0000256" key="1">
    <source>
        <dbReference type="ARBA" id="ARBA00004370"/>
    </source>
</evidence>
<sequence length="371" mass="41907">MKTKFHAGIKKLFACNETQTDDPNPNKLDLKEEYANAFRTESYNDFWTHVLALKKGDLTTHRSLGSTTAARLPSYRLFAEHLLDPDQSTVTQILGLTLTQTRPKILSLLHDYFSNTSDASHLCGLLLKDIDHIRKKYKLLKDPFDPSQNGSCPQINHLPSILARMTMFSKSNPFSQSAPSMTRFQAVRTSCSNLLKRLESRRDKIRLKICRLKKVKCGSSVFLVALTASLLVIVAAHAFVLLVAAPGVMTVSLDLISIDKLARSSAQLDAATKGTYILIRDLDTISRLVARLNDELEHMEALMQRWLERGGDRLQASEEVVCRLKRNDLGFIEQLDELEEQLYLCFMTINRSRNLVIKEILNSDNSNLVAK</sequence>
<evidence type="ECO:0000256" key="6">
    <source>
        <dbReference type="SAM" id="Coils"/>
    </source>
</evidence>
<dbReference type="PANTHER" id="PTHR31113:SF6">
    <property type="entry name" value="UPF0496 PROTEIN 3"/>
    <property type="match status" value="1"/>
</dbReference>
<keyword evidence="3 7" id="KW-0812">Transmembrane</keyword>
<dbReference type="AlphaFoldDB" id="A0AAV6XE69"/>
<feature type="transmembrane region" description="Helical" evidence="7">
    <location>
        <begin position="221"/>
        <end position="245"/>
    </location>
</feature>
<proteinExistence type="inferred from homology"/>
<feature type="coiled-coil region" evidence="6">
    <location>
        <begin position="282"/>
        <end position="309"/>
    </location>
</feature>
<protein>
    <submittedName>
        <fullName evidence="8">Uncharacterized protein</fullName>
    </submittedName>
</protein>
<comment type="similarity">
    <text evidence="2">Belongs to the UPF0496 family.</text>
</comment>
<evidence type="ECO:0000313" key="8">
    <source>
        <dbReference type="EMBL" id="KAG8381284.1"/>
    </source>
</evidence>
<evidence type="ECO:0000256" key="5">
    <source>
        <dbReference type="ARBA" id="ARBA00023136"/>
    </source>
</evidence>
<accession>A0AAV6XE69</accession>
<keyword evidence="6" id="KW-0175">Coiled coil</keyword>
<dbReference type="PANTHER" id="PTHR31113">
    <property type="entry name" value="UPF0496 PROTEIN 3-RELATED"/>
    <property type="match status" value="1"/>
</dbReference>
<dbReference type="GO" id="GO:0016020">
    <property type="term" value="C:membrane"/>
    <property type="evidence" value="ECO:0007669"/>
    <property type="project" value="UniProtKB-SubCell"/>
</dbReference>
<comment type="subcellular location">
    <subcellularLocation>
        <location evidence="1">Membrane</location>
    </subcellularLocation>
</comment>
<organism evidence="8 9">
    <name type="scientific">Buddleja alternifolia</name>
    <dbReference type="NCBI Taxonomy" id="168488"/>
    <lineage>
        <taxon>Eukaryota</taxon>
        <taxon>Viridiplantae</taxon>
        <taxon>Streptophyta</taxon>
        <taxon>Embryophyta</taxon>
        <taxon>Tracheophyta</taxon>
        <taxon>Spermatophyta</taxon>
        <taxon>Magnoliopsida</taxon>
        <taxon>eudicotyledons</taxon>
        <taxon>Gunneridae</taxon>
        <taxon>Pentapetalae</taxon>
        <taxon>asterids</taxon>
        <taxon>lamiids</taxon>
        <taxon>Lamiales</taxon>
        <taxon>Scrophulariaceae</taxon>
        <taxon>Buddlejeae</taxon>
        <taxon>Buddleja</taxon>
    </lineage>
</organism>
<dbReference type="InterPro" id="IPR007749">
    <property type="entry name" value="DUF677"/>
</dbReference>
<evidence type="ECO:0000256" key="7">
    <source>
        <dbReference type="SAM" id="Phobius"/>
    </source>
</evidence>
<evidence type="ECO:0000313" key="9">
    <source>
        <dbReference type="Proteomes" id="UP000826271"/>
    </source>
</evidence>